<dbReference type="EMBL" id="CPYD01000012">
    <property type="protein sequence ID" value="CNE99375.1"/>
    <property type="molecule type" value="Genomic_DNA"/>
</dbReference>
<evidence type="ECO:0000313" key="2">
    <source>
        <dbReference type="Proteomes" id="UP000040578"/>
    </source>
</evidence>
<evidence type="ECO:0008006" key="3">
    <source>
        <dbReference type="Google" id="ProtNLM"/>
    </source>
</evidence>
<sequence length="80" mass="9144">MNDIKIDVPPVLINRTAIQQMLGGISRTTFYHRRKAWKQQNTPFPPEVKELSAPKGGALFRYQDVIKFCQDMGLISSTHI</sequence>
<protein>
    <recommendedName>
        <fullName evidence="3">Helix-turn-helix domain-containing protein</fullName>
    </recommendedName>
</protein>
<name>A0ABM9SLD8_9GAMM</name>
<reference evidence="1 2" key="1">
    <citation type="submission" date="2015-03" db="EMBL/GenBank/DDBJ databases">
        <authorList>
            <consortium name="Pathogen Informatics"/>
            <person name="Murphy D."/>
        </authorList>
    </citation>
    <scope>NUCLEOTIDE SEQUENCE [LARGE SCALE GENOMIC DNA]</scope>
    <source>
        <strain evidence="2">type strain: CIP110231</strain>
    </source>
</reference>
<proteinExistence type="predicted"/>
<evidence type="ECO:0000313" key="1">
    <source>
        <dbReference type="EMBL" id="CNE99375.1"/>
    </source>
</evidence>
<comment type="caution">
    <text evidence="1">The sequence shown here is derived from an EMBL/GenBank/DDBJ whole genome shotgun (WGS) entry which is preliminary data.</text>
</comment>
<keyword evidence="2" id="KW-1185">Reference proteome</keyword>
<gene>
    <name evidence="1" type="ORF">ERS137967_03068</name>
</gene>
<accession>A0ABM9SLD8</accession>
<dbReference type="Proteomes" id="UP000040578">
    <property type="component" value="Unassembled WGS sequence"/>
</dbReference>
<organism evidence="1 2">
    <name type="scientific">Yersinia nurmii</name>
    <dbReference type="NCBI Taxonomy" id="685706"/>
    <lineage>
        <taxon>Bacteria</taxon>
        <taxon>Pseudomonadati</taxon>
        <taxon>Pseudomonadota</taxon>
        <taxon>Gammaproteobacteria</taxon>
        <taxon>Enterobacterales</taxon>
        <taxon>Yersiniaceae</taxon>
        <taxon>Yersinia</taxon>
    </lineage>
</organism>